<keyword evidence="2" id="KW-1185">Reference proteome</keyword>
<dbReference type="Proteomes" id="UP000095751">
    <property type="component" value="Unassembled WGS sequence"/>
</dbReference>
<dbReference type="EMBL" id="KV784353">
    <property type="protein sequence ID" value="OEU23462.1"/>
    <property type="molecule type" value="Genomic_DNA"/>
</dbReference>
<dbReference type="AlphaFoldDB" id="A0A1E7FZ75"/>
<proteinExistence type="predicted"/>
<protein>
    <submittedName>
        <fullName evidence="1">Uncharacterized protein</fullName>
    </submittedName>
</protein>
<evidence type="ECO:0000313" key="2">
    <source>
        <dbReference type="Proteomes" id="UP000095751"/>
    </source>
</evidence>
<organism evidence="1 2">
    <name type="scientific">Fragilariopsis cylindrus CCMP1102</name>
    <dbReference type="NCBI Taxonomy" id="635003"/>
    <lineage>
        <taxon>Eukaryota</taxon>
        <taxon>Sar</taxon>
        <taxon>Stramenopiles</taxon>
        <taxon>Ochrophyta</taxon>
        <taxon>Bacillariophyta</taxon>
        <taxon>Bacillariophyceae</taxon>
        <taxon>Bacillariophycidae</taxon>
        <taxon>Bacillariales</taxon>
        <taxon>Bacillariaceae</taxon>
        <taxon>Fragilariopsis</taxon>
    </lineage>
</organism>
<name>A0A1E7FZ75_9STRA</name>
<accession>A0A1E7FZ75</accession>
<dbReference type="KEGG" id="fcy:FRACYDRAFT_267545"/>
<reference evidence="1 2" key="1">
    <citation type="submission" date="2016-09" db="EMBL/GenBank/DDBJ databases">
        <title>Extensive genetic diversity and differential bi-allelic expression allows diatom success in the polar Southern Ocean.</title>
        <authorList>
            <consortium name="DOE Joint Genome Institute"/>
            <person name="Mock T."/>
            <person name="Otillar R.P."/>
            <person name="Strauss J."/>
            <person name="Dupont C."/>
            <person name="Frickenhaus S."/>
            <person name="Maumus F."/>
            <person name="Mcmullan M."/>
            <person name="Sanges R."/>
            <person name="Schmutz J."/>
            <person name="Toseland A."/>
            <person name="Valas R."/>
            <person name="Veluchamy A."/>
            <person name="Ward B.J."/>
            <person name="Allen A."/>
            <person name="Barry K."/>
            <person name="Falciatore A."/>
            <person name="Ferrante M."/>
            <person name="Fortunato A.E."/>
            <person name="Gloeckner G."/>
            <person name="Gruber A."/>
            <person name="Hipkin R."/>
            <person name="Janech M."/>
            <person name="Kroth P."/>
            <person name="Leese F."/>
            <person name="Lindquist E."/>
            <person name="Lyon B.R."/>
            <person name="Martin J."/>
            <person name="Mayer C."/>
            <person name="Parker M."/>
            <person name="Quesneville H."/>
            <person name="Raymond J."/>
            <person name="Uhlig C."/>
            <person name="Valentin K.U."/>
            <person name="Worden A.Z."/>
            <person name="Armbrust E.V."/>
            <person name="Bowler C."/>
            <person name="Green B."/>
            <person name="Moulton V."/>
            <person name="Van Oosterhout C."/>
            <person name="Grigoriev I."/>
        </authorList>
    </citation>
    <scope>NUCLEOTIDE SEQUENCE [LARGE SCALE GENOMIC DNA]</scope>
    <source>
        <strain evidence="1 2">CCMP1102</strain>
    </source>
</reference>
<dbReference type="InParanoid" id="A0A1E7FZ75"/>
<evidence type="ECO:0000313" key="1">
    <source>
        <dbReference type="EMBL" id="OEU23462.1"/>
    </source>
</evidence>
<gene>
    <name evidence="1" type="ORF">FRACYDRAFT_267545</name>
</gene>
<sequence length="366" mass="40854">MPPPRPLQPTTLALGESFQDARIPAFRTRTQATANSANIHGWELQLQGATSAASIGLQRLVAGDRTMMMDLVPHRSLDSVRTIRPTAMAIAQDHQDTVWEGEDAEANANTCLFQPEIELALGPHLQSLGINKLGSFLDFFKVNGAGALMDASPGSELADSNVSTIPQNFMLIPTMVNSEYITSSVNVKNESEFYKDRFGIKHYNTNFWNENIQHRHGGAIYGKLKYLVLGGIVEQMFLHQTQIAGHHAGYEELKRKNANVNTLAGSPCVKVKLYNIYVWIFNKIMTSAIVATARSHWFKPVLLFRSVLLRRNKIENQFELQTMDVENKSSIHLVGFYRKAANSNTVEYLALRGSNDKLASIAYNSR</sequence>